<dbReference type="GO" id="GO:0016020">
    <property type="term" value="C:membrane"/>
    <property type="evidence" value="ECO:0007669"/>
    <property type="project" value="InterPro"/>
</dbReference>
<dbReference type="PATRIC" id="fig|1434117.4.peg.3582"/>
<dbReference type="AlphaFoldDB" id="A0A0E3Q0V3"/>
<feature type="transmembrane region" description="Helical" evidence="1">
    <location>
        <begin position="33"/>
        <end position="53"/>
    </location>
</feature>
<dbReference type="InterPro" id="IPR004445">
    <property type="entry name" value="GltS"/>
</dbReference>
<evidence type="ECO:0000313" key="2">
    <source>
        <dbReference type="EMBL" id="AKB41815.1"/>
    </source>
</evidence>
<feature type="transmembrane region" description="Helical" evidence="1">
    <location>
        <begin position="256"/>
        <end position="274"/>
    </location>
</feature>
<feature type="transmembrane region" description="Helical" evidence="1">
    <location>
        <begin position="294"/>
        <end position="311"/>
    </location>
</feature>
<keyword evidence="1" id="KW-1133">Transmembrane helix</keyword>
<feature type="transmembrane region" description="Helical" evidence="1">
    <location>
        <begin position="452"/>
        <end position="471"/>
    </location>
</feature>
<feature type="transmembrane region" description="Helical" evidence="1">
    <location>
        <begin position="331"/>
        <end position="350"/>
    </location>
</feature>
<dbReference type="HOGENOM" id="CLU_034503_0_0_2"/>
<dbReference type="GeneID" id="24852606"/>
<evidence type="ECO:0000256" key="1">
    <source>
        <dbReference type="SAM" id="Phobius"/>
    </source>
</evidence>
<reference evidence="2 3" key="1">
    <citation type="submission" date="2014-07" db="EMBL/GenBank/DDBJ databases">
        <title>Methanogenic archaea and the global carbon cycle.</title>
        <authorList>
            <person name="Henriksen J.R."/>
            <person name="Luke J."/>
            <person name="Reinhart S."/>
            <person name="Benedict M.N."/>
            <person name="Youngblut N.D."/>
            <person name="Metcalf M.E."/>
            <person name="Whitaker R.J."/>
            <person name="Metcalf W.W."/>
        </authorList>
    </citation>
    <scope>NUCLEOTIDE SEQUENCE [LARGE SCALE GENOMIC DNA]</scope>
    <source>
        <strain evidence="2 3">WWM610</strain>
    </source>
</reference>
<dbReference type="PANTHER" id="PTHR36178:SF1">
    <property type="entry name" value="SODIUM_GLUTAMATE SYMPORTER"/>
    <property type="match status" value="1"/>
</dbReference>
<protein>
    <submittedName>
        <fullName evidence="2">Sodium/glutamate symporter</fullName>
    </submittedName>
</protein>
<dbReference type="PANTHER" id="PTHR36178">
    <property type="entry name" value="SLR0625 PROTEIN"/>
    <property type="match status" value="1"/>
</dbReference>
<dbReference type="RefSeq" id="WP_015412082.1">
    <property type="nucleotide sequence ID" value="NZ_CP009509.1"/>
</dbReference>
<dbReference type="EMBL" id="CP009509">
    <property type="protein sequence ID" value="AKB41815.1"/>
    <property type="molecule type" value="Genomic_DNA"/>
</dbReference>
<feature type="transmembrane region" description="Helical" evidence="1">
    <location>
        <begin position="425"/>
        <end position="446"/>
    </location>
</feature>
<feature type="transmembrane region" description="Helical" evidence="1">
    <location>
        <begin position="6"/>
        <end position="26"/>
    </location>
</feature>
<feature type="transmembrane region" description="Helical" evidence="1">
    <location>
        <begin position="129"/>
        <end position="146"/>
    </location>
</feature>
<proteinExistence type="predicted"/>
<dbReference type="GO" id="GO:0015813">
    <property type="term" value="P:L-glutamate transmembrane transport"/>
    <property type="evidence" value="ECO:0007669"/>
    <property type="project" value="InterPro"/>
</dbReference>
<dbReference type="Pfam" id="PF03616">
    <property type="entry name" value="Glt_symporter"/>
    <property type="match status" value="1"/>
</dbReference>
<dbReference type="GO" id="GO:0015501">
    <property type="term" value="F:glutamate:sodium symporter activity"/>
    <property type="evidence" value="ECO:0007669"/>
    <property type="project" value="InterPro"/>
</dbReference>
<name>A0A0E3Q0V3_METMZ</name>
<evidence type="ECO:0000313" key="3">
    <source>
        <dbReference type="Proteomes" id="UP000033058"/>
    </source>
</evidence>
<feature type="transmembrane region" description="Helical" evidence="1">
    <location>
        <begin position="185"/>
        <end position="207"/>
    </location>
</feature>
<dbReference type="Proteomes" id="UP000033058">
    <property type="component" value="Chromosome"/>
</dbReference>
<accession>A0A0E3Q0V3</accession>
<keyword evidence="1" id="KW-0812">Transmembrane</keyword>
<keyword evidence="1" id="KW-0472">Membrane</keyword>
<sequence length="474" mass="51181">MSPSMVGMSFLVLGIILLLGKWIRVITPNLQKLFIPSSLIGGFLALILGPQALGNLVEGLEYENTAFSILAGGIFPEDMLAIWASLPGLFINIIFATLFLGKKLPGIREIWNIAGPQVSFGQTVAWGQYVFGILVTVLILTPYFGINPIAGALIEIGFEGGHGTAAGMASTFAEAGFPEGADLSIGLATVGLLFSVILGILLLNYGVRTGKSSILKVPDEISLKKSEQAGVVDFDARECAGKITTRPESIEPLSMHFAYVGVAIGIGYIILQILQLIEELSWVRTTGIHLLEHMPLFPLAMIGGIILEMFLDRFDTYKTLDRNLMMRIQGLSLDILIVSAIATLSLEAIGGNLAPFLILSIVGIFWNVAAFLLLAPRMIPSYWFERGMGDFGQSMGMTASGLLLMKIADPENRSPALESFGYKQLMFEPVVGGGLFTATSVPLIFYFGPVPVLIFTAVVMLFWSGLGLLYFGRK</sequence>
<feature type="transmembrane region" description="Helical" evidence="1">
    <location>
        <begin position="80"/>
        <end position="100"/>
    </location>
</feature>
<organism evidence="2 3">
    <name type="scientific">Methanosarcina mazei WWM610</name>
    <dbReference type="NCBI Taxonomy" id="1434117"/>
    <lineage>
        <taxon>Archaea</taxon>
        <taxon>Methanobacteriati</taxon>
        <taxon>Methanobacteriota</taxon>
        <taxon>Stenosarchaea group</taxon>
        <taxon>Methanomicrobia</taxon>
        <taxon>Methanosarcinales</taxon>
        <taxon>Methanosarcinaceae</taxon>
        <taxon>Methanosarcina</taxon>
    </lineage>
</organism>
<gene>
    <name evidence="2" type="ORF">MSMAW_2824</name>
</gene>
<feature type="transmembrane region" description="Helical" evidence="1">
    <location>
        <begin position="356"/>
        <end position="375"/>
    </location>
</feature>